<evidence type="ECO:0000259" key="1">
    <source>
        <dbReference type="Pfam" id="PF09995"/>
    </source>
</evidence>
<dbReference type="PANTHER" id="PTHR36151:SF3">
    <property type="entry name" value="ER-BOUND OXYGENASE MPAB_MPAB'_RUBBER OXYGENASE CATALYTIC DOMAIN-CONTAINING PROTEIN"/>
    <property type="match status" value="1"/>
</dbReference>
<dbReference type="Pfam" id="PF09995">
    <property type="entry name" value="MPAB_Lcp_cat"/>
    <property type="match status" value="1"/>
</dbReference>
<evidence type="ECO:0000313" key="3">
    <source>
        <dbReference type="Proteomes" id="UP001157109"/>
    </source>
</evidence>
<gene>
    <name evidence="2" type="ORF">GCM10025862_10920</name>
</gene>
<evidence type="ECO:0000313" key="2">
    <source>
        <dbReference type="EMBL" id="GMA19071.1"/>
    </source>
</evidence>
<name>A0ABQ6HKS9_9MICO</name>
<dbReference type="InterPro" id="IPR018713">
    <property type="entry name" value="MPAB/Lcp_cat_dom"/>
</dbReference>
<reference evidence="3" key="1">
    <citation type="journal article" date="2019" name="Int. J. Syst. Evol. Microbiol.">
        <title>The Global Catalogue of Microorganisms (GCM) 10K type strain sequencing project: providing services to taxonomists for standard genome sequencing and annotation.</title>
        <authorList>
            <consortium name="The Broad Institute Genomics Platform"/>
            <consortium name="The Broad Institute Genome Sequencing Center for Infectious Disease"/>
            <person name="Wu L."/>
            <person name="Ma J."/>
        </authorList>
    </citation>
    <scope>NUCLEOTIDE SEQUENCE [LARGE SCALE GENOMIC DNA]</scope>
    <source>
        <strain evidence="3">NBRC 105830</strain>
    </source>
</reference>
<dbReference type="PANTHER" id="PTHR36151">
    <property type="entry name" value="BLR2777 PROTEIN"/>
    <property type="match status" value="1"/>
</dbReference>
<sequence length="331" mass="35500">MLARTPDELRVGVDETGGARHQAAPGTILGGMGINEEVARRTAGVMRSIRRRGALAVRDRVAGEDAATRAGEIWGSPGERWFSSADPICRVHGDASMYAGGLRALLLQALHPLAMAGVASHSGYQDDPWGRLQRTGGYIATTTFGTIADAEATIAQVREIHQRIVGVAPDGRRYSASDPTLLRWVHLAEIESFLMAYQAFGAGRLTPAEADTYVAQSGVSAQLLGVPDPPTSVAEMHEQLASYRPLLQDTEGSREVARFLLRRPPVSGLARLGYQGLATGGVWLLEPWARTMLHLDDPGELGRRIGLGSSRLVRWLMADDSVQHPALGSAA</sequence>
<accession>A0ABQ6HKS9</accession>
<keyword evidence="3" id="KW-1185">Reference proteome</keyword>
<protein>
    <recommendedName>
        <fullName evidence="1">ER-bound oxygenase mpaB/mpaB'/Rubber oxygenase catalytic domain-containing protein</fullName>
    </recommendedName>
</protein>
<comment type="caution">
    <text evidence="2">The sequence shown here is derived from an EMBL/GenBank/DDBJ whole genome shotgun (WGS) entry which is preliminary data.</text>
</comment>
<dbReference type="EMBL" id="BSUJ01000001">
    <property type="protein sequence ID" value="GMA19071.1"/>
    <property type="molecule type" value="Genomic_DNA"/>
</dbReference>
<feature type="domain" description="ER-bound oxygenase mpaB/mpaB'/Rubber oxygenase catalytic" evidence="1">
    <location>
        <begin position="90"/>
        <end position="314"/>
    </location>
</feature>
<organism evidence="2 3">
    <name type="scientific">Arsenicicoccus piscis</name>
    <dbReference type="NCBI Taxonomy" id="673954"/>
    <lineage>
        <taxon>Bacteria</taxon>
        <taxon>Bacillati</taxon>
        <taxon>Actinomycetota</taxon>
        <taxon>Actinomycetes</taxon>
        <taxon>Micrococcales</taxon>
        <taxon>Intrasporangiaceae</taxon>
        <taxon>Arsenicicoccus</taxon>
    </lineage>
</organism>
<proteinExistence type="predicted"/>
<dbReference type="Proteomes" id="UP001157109">
    <property type="component" value="Unassembled WGS sequence"/>
</dbReference>